<dbReference type="NCBIfam" id="TIGR01574">
    <property type="entry name" value="miaB-methiolase"/>
    <property type="match status" value="1"/>
</dbReference>
<feature type="domain" description="MTTase N-terminal" evidence="17">
    <location>
        <begin position="27"/>
        <end position="155"/>
    </location>
</feature>
<feature type="binding site" evidence="14">
    <location>
        <position position="196"/>
    </location>
    <ligand>
        <name>[4Fe-4S] cluster</name>
        <dbReference type="ChEBI" id="CHEBI:49883"/>
        <label>2</label>
        <note>4Fe-4S-S-AdoMet</note>
    </ligand>
</feature>
<dbReference type="InterPro" id="IPR006638">
    <property type="entry name" value="Elp3/MiaA/NifB-like_rSAM"/>
</dbReference>
<evidence type="ECO:0000256" key="10">
    <source>
        <dbReference type="ARBA" id="ARBA00051425"/>
    </source>
</evidence>
<dbReference type="GO" id="GO:0051539">
    <property type="term" value="F:4 iron, 4 sulfur cluster binding"/>
    <property type="evidence" value="ECO:0007669"/>
    <property type="project" value="UniProtKB-UniRule"/>
</dbReference>
<evidence type="ECO:0000256" key="4">
    <source>
        <dbReference type="ARBA" id="ARBA00022691"/>
    </source>
</evidence>
<feature type="binding site" evidence="14">
    <location>
        <position position="84"/>
    </location>
    <ligand>
        <name>[4Fe-4S] cluster</name>
        <dbReference type="ChEBI" id="CHEBI:49883"/>
        <label>1</label>
    </ligand>
</feature>
<dbReference type="Gene3D" id="3.80.30.20">
    <property type="entry name" value="tm_1862 like domain"/>
    <property type="match status" value="1"/>
</dbReference>
<dbReference type="AlphaFoldDB" id="A0A448KD60"/>
<dbReference type="InterPro" id="IPR013848">
    <property type="entry name" value="Methylthiotransferase_N"/>
</dbReference>
<evidence type="ECO:0000313" key="20">
    <source>
        <dbReference type="Proteomes" id="UP000276899"/>
    </source>
</evidence>
<evidence type="ECO:0000256" key="6">
    <source>
        <dbReference type="ARBA" id="ARBA00022723"/>
    </source>
</evidence>
<feature type="binding site" evidence="14">
    <location>
        <position position="118"/>
    </location>
    <ligand>
        <name>[4Fe-4S] cluster</name>
        <dbReference type="ChEBI" id="CHEBI:49883"/>
        <label>1</label>
    </ligand>
</feature>
<evidence type="ECO:0000256" key="14">
    <source>
        <dbReference type="HAMAP-Rule" id="MF_01864"/>
    </source>
</evidence>
<dbReference type="PROSITE" id="PS51918">
    <property type="entry name" value="RADICAL_SAM"/>
    <property type="match status" value="1"/>
</dbReference>
<evidence type="ECO:0000259" key="16">
    <source>
        <dbReference type="PROSITE" id="PS50926"/>
    </source>
</evidence>
<dbReference type="PROSITE" id="PS50926">
    <property type="entry name" value="TRAM"/>
    <property type="match status" value="1"/>
</dbReference>
<feature type="domain" description="TRAM" evidence="16">
    <location>
        <begin position="410"/>
        <end position="487"/>
    </location>
</feature>
<comment type="function">
    <text evidence="1 14">Catalyzes the methylthiolation of N6-(dimethylallyl)adenosine (i(6)A), leading to the formation of 2-methylthio-N6-(dimethylallyl)adenosine (ms(2)i(6)A) at position 37 in tRNAs that read codons beginning with uridine.</text>
</comment>
<sequence length="573" mass="61147">MTGLETTAPALDARSIAPEGAVGPVPRTYHVRTLGCQMNVHDSEHMAGLLERAGYLRVEDVPAAAARATPAGDGGADVVIINTCSVRENAATRLFGNLGQLAAVKRERPGMQIAVAGCLAQQMGEGIVERAPWVDVVFGTHNLDVLPALLERARHNEAAAVELEESLKVFPSTLPTRRESAYAAWVSIAVGCNNTCTFCIVPSLRGKQRDRRPGEVLAEVEAVAAQGAIEVTLLGQNVNSYGVGFGDRGAFAGLLRAAGAVEGIERVRFTSPHPAAFTDDVIEAMASTPAVMPSLHMPLQSGSDRILRAMRRSYRSERFLGILDRVRAAMPEAAITTDIIVGFPGETEEDFAATLEVVEKARFASAFTFEYSPRPGTPAADLEPVPVEVVKDRYRRLDELVRRITHEENAAQEGRIVEVLVAEGEGRRDSATARVSGRAADNRLVHLALPAGLAADDYDGGAPRPGDMVTVRVTHGAPHNLIADSALCGRALSPEELAANNSRAAGDRVWYDEGPALFEVRRTRAGDAWERRRAEACATPESDAAPVSIGMPTIRIGAPDRGGMSALGQPRSI</sequence>
<dbReference type="HAMAP" id="MF_01864">
    <property type="entry name" value="tRNA_metthiotr_MiaB"/>
    <property type="match status" value="1"/>
</dbReference>
<evidence type="ECO:0000259" key="17">
    <source>
        <dbReference type="PROSITE" id="PS51449"/>
    </source>
</evidence>
<dbReference type="PANTHER" id="PTHR43020">
    <property type="entry name" value="CDK5 REGULATORY SUBUNIT-ASSOCIATED PROTEIN 1"/>
    <property type="match status" value="1"/>
</dbReference>
<evidence type="ECO:0000256" key="9">
    <source>
        <dbReference type="ARBA" id="ARBA00033765"/>
    </source>
</evidence>
<keyword evidence="14" id="KW-0963">Cytoplasm</keyword>
<dbReference type="NCBIfam" id="TIGR00089">
    <property type="entry name" value="MiaB/RimO family radical SAM methylthiotransferase"/>
    <property type="match status" value="1"/>
</dbReference>
<evidence type="ECO:0000256" key="2">
    <source>
        <dbReference type="ARBA" id="ARBA00022485"/>
    </source>
</evidence>
<dbReference type="GO" id="GO:0005829">
    <property type="term" value="C:cytosol"/>
    <property type="evidence" value="ECO:0007669"/>
    <property type="project" value="TreeGrafter"/>
</dbReference>
<dbReference type="SUPFAM" id="SSF102114">
    <property type="entry name" value="Radical SAM enzymes"/>
    <property type="match status" value="1"/>
</dbReference>
<dbReference type="SFLD" id="SFLDG01082">
    <property type="entry name" value="B12-binding_domain_containing"/>
    <property type="match status" value="1"/>
</dbReference>
<gene>
    <name evidence="14 19" type="primary">miaB</name>
    <name evidence="19" type="ORF">NCTC11923_01518</name>
</gene>
<evidence type="ECO:0000256" key="8">
    <source>
        <dbReference type="ARBA" id="ARBA00023014"/>
    </source>
</evidence>
<dbReference type="InterPro" id="IPR002792">
    <property type="entry name" value="TRAM_dom"/>
</dbReference>
<dbReference type="RefSeq" id="WP_034514818.1">
    <property type="nucleotide sequence ID" value="NZ_CBCRWE010000002.1"/>
</dbReference>
<dbReference type="PANTHER" id="PTHR43020:SF2">
    <property type="entry name" value="MITOCHONDRIAL TRNA METHYLTHIOTRANSFERASE CDK5RAP1"/>
    <property type="match status" value="1"/>
</dbReference>
<dbReference type="InterPro" id="IPR020612">
    <property type="entry name" value="Methylthiotransferase_CS"/>
</dbReference>
<evidence type="ECO:0000313" key="19">
    <source>
        <dbReference type="EMBL" id="VEG74869.1"/>
    </source>
</evidence>
<feature type="binding site" evidence="14">
    <location>
        <position position="199"/>
    </location>
    <ligand>
        <name>[4Fe-4S] cluster</name>
        <dbReference type="ChEBI" id="CHEBI:49883"/>
        <label>2</label>
        <note>4Fe-4S-S-AdoMet</note>
    </ligand>
</feature>
<proteinExistence type="inferred from homology"/>
<keyword evidence="3 14" id="KW-0808">Transferase</keyword>
<comment type="cofactor">
    <cofactor evidence="14">
        <name>[4Fe-4S] cluster</name>
        <dbReference type="ChEBI" id="CHEBI:49883"/>
    </cofactor>
    <text evidence="14">Binds 2 [4Fe-4S] clusters. One cluster is coordinated with 3 cysteines and an exchangeable S-adenosyl-L-methionine.</text>
</comment>
<dbReference type="SFLD" id="SFLDS00029">
    <property type="entry name" value="Radical_SAM"/>
    <property type="match status" value="1"/>
</dbReference>
<keyword evidence="4 14" id="KW-0949">S-adenosyl-L-methionine</keyword>
<dbReference type="STRING" id="1278298.GCA_000428685_01627"/>
<dbReference type="FunFam" id="3.40.50.12160:FF:000003">
    <property type="entry name" value="CDK5 regulatory subunit-associated protein 1"/>
    <property type="match status" value="1"/>
</dbReference>
<dbReference type="Pfam" id="PF04055">
    <property type="entry name" value="Radical_SAM"/>
    <property type="match status" value="1"/>
</dbReference>
<dbReference type="InterPro" id="IPR006463">
    <property type="entry name" value="MiaB_methiolase"/>
</dbReference>
<reference evidence="19 20" key="1">
    <citation type="submission" date="2018-12" db="EMBL/GenBank/DDBJ databases">
        <authorList>
            <consortium name="Pathogen Informatics"/>
        </authorList>
    </citation>
    <scope>NUCLEOTIDE SEQUENCE [LARGE SCALE GENOMIC DNA]</scope>
    <source>
        <strain evidence="19 20">NCTC11923</strain>
    </source>
</reference>
<feature type="domain" description="Radical SAM core" evidence="18">
    <location>
        <begin position="178"/>
        <end position="407"/>
    </location>
</feature>
<feature type="binding site" evidence="14">
    <location>
        <position position="192"/>
    </location>
    <ligand>
        <name>[4Fe-4S] cluster</name>
        <dbReference type="ChEBI" id="CHEBI:49883"/>
        <label>2</label>
        <note>4Fe-4S-S-AdoMet</note>
    </ligand>
</feature>
<evidence type="ECO:0000256" key="5">
    <source>
        <dbReference type="ARBA" id="ARBA00022694"/>
    </source>
</evidence>
<dbReference type="SMART" id="SM00729">
    <property type="entry name" value="Elp3"/>
    <property type="match status" value="1"/>
</dbReference>
<dbReference type="EMBL" id="LR134363">
    <property type="protein sequence ID" value="VEG74869.1"/>
    <property type="molecule type" value="Genomic_DNA"/>
</dbReference>
<name>A0A448KD60_9ACTO</name>
<comment type="catalytic activity">
    <reaction evidence="10 14">
        <text>N(6)-dimethylallyladenosine(37) in tRNA + (sulfur carrier)-SH + AH2 + 2 S-adenosyl-L-methionine = 2-methylsulfanyl-N(6)-dimethylallyladenosine(37) in tRNA + (sulfur carrier)-H + 5'-deoxyadenosine + L-methionine + A + S-adenosyl-L-homocysteine + 2 H(+)</text>
        <dbReference type="Rhea" id="RHEA:37067"/>
        <dbReference type="Rhea" id="RHEA-COMP:10375"/>
        <dbReference type="Rhea" id="RHEA-COMP:10376"/>
        <dbReference type="Rhea" id="RHEA-COMP:14737"/>
        <dbReference type="Rhea" id="RHEA-COMP:14739"/>
        <dbReference type="ChEBI" id="CHEBI:13193"/>
        <dbReference type="ChEBI" id="CHEBI:15378"/>
        <dbReference type="ChEBI" id="CHEBI:17319"/>
        <dbReference type="ChEBI" id="CHEBI:17499"/>
        <dbReference type="ChEBI" id="CHEBI:29917"/>
        <dbReference type="ChEBI" id="CHEBI:57844"/>
        <dbReference type="ChEBI" id="CHEBI:57856"/>
        <dbReference type="ChEBI" id="CHEBI:59789"/>
        <dbReference type="ChEBI" id="CHEBI:64428"/>
        <dbReference type="ChEBI" id="CHEBI:74415"/>
        <dbReference type="ChEBI" id="CHEBI:74417"/>
        <dbReference type="EC" id="2.8.4.3"/>
    </reaction>
</comment>
<dbReference type="KEGG" id="asla:NCTC11923_01518"/>
<keyword evidence="5 14" id="KW-0819">tRNA processing</keyword>
<dbReference type="FunFam" id="3.80.30.20:FF:000001">
    <property type="entry name" value="tRNA-2-methylthio-N(6)-dimethylallyladenosine synthase 2"/>
    <property type="match status" value="1"/>
</dbReference>
<evidence type="ECO:0000256" key="3">
    <source>
        <dbReference type="ARBA" id="ARBA00022679"/>
    </source>
</evidence>
<feature type="binding site" evidence="14">
    <location>
        <position position="36"/>
    </location>
    <ligand>
        <name>[4Fe-4S] cluster</name>
        <dbReference type="ChEBI" id="CHEBI:49883"/>
        <label>1</label>
    </ligand>
</feature>
<dbReference type="InterPro" id="IPR038135">
    <property type="entry name" value="Methylthiotransferase_N_sf"/>
</dbReference>
<evidence type="ECO:0000259" key="18">
    <source>
        <dbReference type="PROSITE" id="PS51918"/>
    </source>
</evidence>
<accession>A0A448KD60</accession>
<dbReference type="SFLD" id="SFLDG01061">
    <property type="entry name" value="methylthiotransferase"/>
    <property type="match status" value="1"/>
</dbReference>
<dbReference type="PROSITE" id="PS51449">
    <property type="entry name" value="MTTASE_N"/>
    <property type="match status" value="1"/>
</dbReference>
<dbReference type="InterPro" id="IPR058240">
    <property type="entry name" value="rSAM_sf"/>
</dbReference>
<keyword evidence="20" id="KW-1185">Reference proteome</keyword>
<dbReference type="InterPro" id="IPR005839">
    <property type="entry name" value="Methylthiotransferase"/>
</dbReference>
<keyword evidence="2 14" id="KW-0004">4Fe-4S</keyword>
<evidence type="ECO:0000256" key="12">
    <source>
        <dbReference type="ARBA" id="ARBA00080698"/>
    </source>
</evidence>
<dbReference type="InterPro" id="IPR007197">
    <property type="entry name" value="rSAM"/>
</dbReference>
<comment type="subunit">
    <text evidence="14">Monomer.</text>
</comment>
<comment type="similarity">
    <text evidence="14">Belongs to the methylthiotransferase family. MiaB subfamily.</text>
</comment>
<evidence type="ECO:0000256" key="11">
    <source>
        <dbReference type="ARBA" id="ARBA00068570"/>
    </source>
</evidence>
<evidence type="ECO:0000256" key="15">
    <source>
        <dbReference type="SAM" id="MobiDB-lite"/>
    </source>
</evidence>
<keyword evidence="6 14" id="KW-0479">Metal-binding</keyword>
<evidence type="ECO:0000256" key="13">
    <source>
        <dbReference type="ARBA" id="ARBA00081141"/>
    </source>
</evidence>
<comment type="subcellular location">
    <subcellularLocation>
        <location evidence="14">Cytoplasm</location>
    </subcellularLocation>
</comment>
<dbReference type="Gene3D" id="3.40.50.12160">
    <property type="entry name" value="Methylthiotransferase, N-terminal domain"/>
    <property type="match status" value="1"/>
</dbReference>
<evidence type="ECO:0000256" key="7">
    <source>
        <dbReference type="ARBA" id="ARBA00023004"/>
    </source>
</evidence>
<dbReference type="CDD" id="cd01335">
    <property type="entry name" value="Radical_SAM"/>
    <property type="match status" value="1"/>
</dbReference>
<dbReference type="InterPro" id="IPR023404">
    <property type="entry name" value="rSAM_horseshoe"/>
</dbReference>
<keyword evidence="8 14" id="KW-0411">Iron-sulfur</keyword>
<dbReference type="EC" id="2.8.4.3" evidence="9 14"/>
<dbReference type="Proteomes" id="UP000276899">
    <property type="component" value="Chromosome"/>
</dbReference>
<protein>
    <recommendedName>
        <fullName evidence="11 14">tRNA-2-methylthio-N(6)-dimethylallyladenosine synthase</fullName>
        <ecNumber evidence="9 14">2.8.4.3</ecNumber>
    </recommendedName>
    <alternativeName>
        <fullName evidence="13 14">(Dimethylallyl)adenosine tRNA methylthiotransferase MiaB</fullName>
    </alternativeName>
    <alternativeName>
        <fullName evidence="12 14">tRNA-i(6)A37 methylthiotransferase</fullName>
    </alternativeName>
</protein>
<dbReference type="GO" id="GO:0035597">
    <property type="term" value="F:tRNA-2-methylthio-N(6)-dimethylallyladenosine(37) synthase activity"/>
    <property type="evidence" value="ECO:0007669"/>
    <property type="project" value="UniProtKB-EC"/>
</dbReference>
<dbReference type="PROSITE" id="PS01278">
    <property type="entry name" value="MTTASE_RADICAL"/>
    <property type="match status" value="1"/>
</dbReference>
<organism evidence="19 20">
    <name type="scientific">Actinomyces slackii</name>
    <dbReference type="NCBI Taxonomy" id="52774"/>
    <lineage>
        <taxon>Bacteria</taxon>
        <taxon>Bacillati</taxon>
        <taxon>Actinomycetota</taxon>
        <taxon>Actinomycetes</taxon>
        <taxon>Actinomycetales</taxon>
        <taxon>Actinomycetaceae</taxon>
        <taxon>Actinomyces</taxon>
    </lineage>
</organism>
<evidence type="ECO:0000256" key="1">
    <source>
        <dbReference type="ARBA" id="ARBA00003234"/>
    </source>
</evidence>
<dbReference type="SFLD" id="SFLDF00273">
    <property type="entry name" value="(dimethylallyl)adenosine_tRNA"/>
    <property type="match status" value="1"/>
</dbReference>
<dbReference type="Pfam" id="PF00919">
    <property type="entry name" value="UPF0004"/>
    <property type="match status" value="1"/>
</dbReference>
<keyword evidence="7 14" id="KW-0408">Iron</keyword>
<dbReference type="GO" id="GO:0046872">
    <property type="term" value="F:metal ion binding"/>
    <property type="evidence" value="ECO:0007669"/>
    <property type="project" value="UniProtKB-KW"/>
</dbReference>
<feature type="region of interest" description="Disordered" evidence="15">
    <location>
        <begin position="552"/>
        <end position="573"/>
    </location>
</feature>